<dbReference type="InterPro" id="IPR013324">
    <property type="entry name" value="RNA_pol_sigma_r3/r4-like"/>
</dbReference>
<dbReference type="AlphaFoldDB" id="A0A518EZS3"/>
<sequence>MSPKRTSGRLAKLPLRFSGIFRRTRSDLAPESVKAGFPGHADTPYEGAPMKTTEIRSLERDIEAALESLPRLVRACHNRMGSPLGAQDLEEAIQETGLAAWRQRGSFRGESGVETWLYGIARYTILNQLNQRRRRVRREGPMPSPSEMPEYEGRNPGSFADTGFGRAVRKNLREAGDTAELIIRSHKLDGLTFVEISENLRMNEATVKSRYYRALPGIKSRLQGLWADVRR</sequence>
<dbReference type="Gene3D" id="1.10.1740.10">
    <property type="match status" value="1"/>
</dbReference>
<proteinExistence type="inferred from homology"/>
<dbReference type="Pfam" id="PF04542">
    <property type="entry name" value="Sigma70_r2"/>
    <property type="match status" value="1"/>
</dbReference>
<dbReference type="InterPro" id="IPR036388">
    <property type="entry name" value="WH-like_DNA-bd_sf"/>
</dbReference>
<comment type="similarity">
    <text evidence="1">Belongs to the sigma-70 factor family. ECF subfamily.</text>
</comment>
<dbReference type="PANTHER" id="PTHR43133:SF8">
    <property type="entry name" value="RNA POLYMERASE SIGMA FACTOR HI_1459-RELATED"/>
    <property type="match status" value="1"/>
</dbReference>
<evidence type="ECO:0000313" key="9">
    <source>
        <dbReference type="Proteomes" id="UP000320390"/>
    </source>
</evidence>
<dbReference type="InterPro" id="IPR007627">
    <property type="entry name" value="RNA_pol_sigma70_r2"/>
</dbReference>
<keyword evidence="5" id="KW-0804">Transcription</keyword>
<evidence type="ECO:0000256" key="3">
    <source>
        <dbReference type="ARBA" id="ARBA00023082"/>
    </source>
</evidence>
<keyword evidence="3" id="KW-0731">Sigma factor</keyword>
<accession>A0A518EZS3</accession>
<dbReference type="InterPro" id="IPR039425">
    <property type="entry name" value="RNA_pol_sigma-70-like"/>
</dbReference>
<keyword evidence="9" id="KW-1185">Reference proteome</keyword>
<gene>
    <name evidence="8" type="primary">rpoE_11</name>
    <name evidence="8" type="ORF">Poly30_51460</name>
</gene>
<dbReference type="GO" id="GO:0016987">
    <property type="term" value="F:sigma factor activity"/>
    <property type="evidence" value="ECO:0007669"/>
    <property type="project" value="UniProtKB-KW"/>
</dbReference>
<dbReference type="NCBIfam" id="TIGR02937">
    <property type="entry name" value="sigma70-ECF"/>
    <property type="match status" value="1"/>
</dbReference>
<evidence type="ECO:0000256" key="5">
    <source>
        <dbReference type="ARBA" id="ARBA00023163"/>
    </source>
</evidence>
<dbReference type="GO" id="GO:0003677">
    <property type="term" value="F:DNA binding"/>
    <property type="evidence" value="ECO:0007669"/>
    <property type="project" value="UniProtKB-KW"/>
</dbReference>
<evidence type="ECO:0000256" key="1">
    <source>
        <dbReference type="ARBA" id="ARBA00010641"/>
    </source>
</evidence>
<dbReference type="EMBL" id="CP036434">
    <property type="protein sequence ID" value="QDV09588.1"/>
    <property type="molecule type" value="Genomic_DNA"/>
</dbReference>
<dbReference type="OrthoDB" id="9803470at2"/>
<reference evidence="8 9" key="1">
    <citation type="submission" date="2019-02" db="EMBL/GenBank/DDBJ databases">
        <title>Deep-cultivation of Planctomycetes and their phenomic and genomic characterization uncovers novel biology.</title>
        <authorList>
            <person name="Wiegand S."/>
            <person name="Jogler M."/>
            <person name="Boedeker C."/>
            <person name="Pinto D."/>
            <person name="Vollmers J."/>
            <person name="Rivas-Marin E."/>
            <person name="Kohn T."/>
            <person name="Peeters S.H."/>
            <person name="Heuer A."/>
            <person name="Rast P."/>
            <person name="Oberbeckmann S."/>
            <person name="Bunk B."/>
            <person name="Jeske O."/>
            <person name="Meyerdierks A."/>
            <person name="Storesund J.E."/>
            <person name="Kallscheuer N."/>
            <person name="Luecker S."/>
            <person name="Lage O.M."/>
            <person name="Pohl T."/>
            <person name="Merkel B.J."/>
            <person name="Hornburger P."/>
            <person name="Mueller R.-W."/>
            <person name="Bruemmer F."/>
            <person name="Labrenz M."/>
            <person name="Spormann A.M."/>
            <person name="Op den Camp H."/>
            <person name="Overmann J."/>
            <person name="Amann R."/>
            <person name="Jetten M.S.M."/>
            <person name="Mascher T."/>
            <person name="Medema M.H."/>
            <person name="Devos D.P."/>
            <person name="Kaster A.-K."/>
            <person name="Ovreas L."/>
            <person name="Rohde M."/>
            <person name="Galperin M.Y."/>
            <person name="Jogler C."/>
        </authorList>
    </citation>
    <scope>NUCLEOTIDE SEQUENCE [LARGE SCALE GENOMIC DNA]</scope>
    <source>
        <strain evidence="8 9">Poly30</strain>
    </source>
</reference>
<feature type="region of interest" description="Disordered" evidence="6">
    <location>
        <begin position="135"/>
        <end position="160"/>
    </location>
</feature>
<dbReference type="Gene3D" id="1.10.10.10">
    <property type="entry name" value="Winged helix-like DNA-binding domain superfamily/Winged helix DNA-binding domain"/>
    <property type="match status" value="1"/>
</dbReference>
<dbReference type="Proteomes" id="UP000320390">
    <property type="component" value="Chromosome"/>
</dbReference>
<dbReference type="PANTHER" id="PTHR43133">
    <property type="entry name" value="RNA POLYMERASE ECF-TYPE SIGMA FACTO"/>
    <property type="match status" value="1"/>
</dbReference>
<feature type="domain" description="RNA polymerase sigma-70 region 2" evidence="7">
    <location>
        <begin position="69"/>
        <end position="135"/>
    </location>
</feature>
<evidence type="ECO:0000313" key="8">
    <source>
        <dbReference type="EMBL" id="QDV09588.1"/>
    </source>
</evidence>
<name>A0A518EZS3_9BACT</name>
<dbReference type="InterPro" id="IPR014284">
    <property type="entry name" value="RNA_pol_sigma-70_dom"/>
</dbReference>
<evidence type="ECO:0000256" key="2">
    <source>
        <dbReference type="ARBA" id="ARBA00023015"/>
    </source>
</evidence>
<protein>
    <submittedName>
        <fullName evidence="8">ECF RNA polymerase sigma-E factor</fullName>
    </submittedName>
</protein>
<dbReference type="SUPFAM" id="SSF88946">
    <property type="entry name" value="Sigma2 domain of RNA polymerase sigma factors"/>
    <property type="match status" value="1"/>
</dbReference>
<evidence type="ECO:0000256" key="4">
    <source>
        <dbReference type="ARBA" id="ARBA00023125"/>
    </source>
</evidence>
<evidence type="ECO:0000256" key="6">
    <source>
        <dbReference type="SAM" id="MobiDB-lite"/>
    </source>
</evidence>
<keyword evidence="2" id="KW-0805">Transcription regulation</keyword>
<dbReference type="InterPro" id="IPR013325">
    <property type="entry name" value="RNA_pol_sigma_r2"/>
</dbReference>
<dbReference type="GO" id="GO:0006352">
    <property type="term" value="P:DNA-templated transcription initiation"/>
    <property type="evidence" value="ECO:0007669"/>
    <property type="project" value="InterPro"/>
</dbReference>
<keyword evidence="4" id="KW-0238">DNA-binding</keyword>
<organism evidence="8 9">
    <name type="scientific">Saltatorellus ferox</name>
    <dbReference type="NCBI Taxonomy" id="2528018"/>
    <lineage>
        <taxon>Bacteria</taxon>
        <taxon>Pseudomonadati</taxon>
        <taxon>Planctomycetota</taxon>
        <taxon>Planctomycetia</taxon>
        <taxon>Planctomycetia incertae sedis</taxon>
        <taxon>Saltatorellus</taxon>
    </lineage>
</organism>
<evidence type="ECO:0000259" key="7">
    <source>
        <dbReference type="Pfam" id="PF04542"/>
    </source>
</evidence>
<dbReference type="SUPFAM" id="SSF88659">
    <property type="entry name" value="Sigma3 and sigma4 domains of RNA polymerase sigma factors"/>
    <property type="match status" value="1"/>
</dbReference>